<evidence type="ECO:0000313" key="5">
    <source>
        <dbReference type="EMBL" id="GFY63852.1"/>
    </source>
</evidence>
<dbReference type="Gene3D" id="1.20.1110.10">
    <property type="entry name" value="Calcium-transporting ATPase, transmembrane domain"/>
    <property type="match status" value="1"/>
</dbReference>
<reference evidence="5" key="1">
    <citation type="submission" date="2020-08" db="EMBL/GenBank/DDBJ databases">
        <title>Multicomponent nature underlies the extraordinary mechanical properties of spider dragline silk.</title>
        <authorList>
            <person name="Kono N."/>
            <person name="Nakamura H."/>
            <person name="Mori M."/>
            <person name="Yoshida Y."/>
            <person name="Ohtoshi R."/>
            <person name="Malay A.D."/>
            <person name="Moran D.A.P."/>
            <person name="Tomita M."/>
            <person name="Numata K."/>
            <person name="Arakawa K."/>
        </authorList>
    </citation>
    <scope>NUCLEOTIDE SEQUENCE</scope>
</reference>
<dbReference type="GO" id="GO:0030007">
    <property type="term" value="P:intracellular potassium ion homeostasis"/>
    <property type="evidence" value="ECO:0007669"/>
    <property type="project" value="TreeGrafter"/>
</dbReference>
<dbReference type="InterPro" id="IPR023298">
    <property type="entry name" value="ATPase_P-typ_TM_dom_sf"/>
</dbReference>
<dbReference type="AlphaFoldDB" id="A0A8X6Y1X5"/>
<keyword evidence="3" id="KW-1133">Transmembrane helix</keyword>
<comment type="caution">
    <text evidence="5">The sequence shown here is derived from an EMBL/GenBank/DDBJ whole genome shotgun (WGS) entry which is preliminary data.</text>
</comment>
<evidence type="ECO:0000256" key="2">
    <source>
        <dbReference type="ARBA" id="ARBA00022475"/>
    </source>
</evidence>
<dbReference type="GO" id="GO:1902600">
    <property type="term" value="P:proton transmembrane transport"/>
    <property type="evidence" value="ECO:0007669"/>
    <property type="project" value="TreeGrafter"/>
</dbReference>
<dbReference type="EMBL" id="BMAV01014954">
    <property type="protein sequence ID" value="GFY63852.1"/>
    <property type="molecule type" value="Genomic_DNA"/>
</dbReference>
<evidence type="ECO:0000256" key="3">
    <source>
        <dbReference type="SAM" id="Phobius"/>
    </source>
</evidence>
<dbReference type="InterPro" id="IPR023214">
    <property type="entry name" value="HAD_sf"/>
</dbReference>
<evidence type="ECO:0000313" key="6">
    <source>
        <dbReference type="Proteomes" id="UP000886998"/>
    </source>
</evidence>
<dbReference type="Gene3D" id="3.40.1110.10">
    <property type="entry name" value="Calcium-transporting ATPase, cytoplasmic domain N"/>
    <property type="match status" value="1"/>
</dbReference>
<accession>A0A8X6Y1X5</accession>
<dbReference type="GO" id="GO:0000166">
    <property type="term" value="F:nucleotide binding"/>
    <property type="evidence" value="ECO:0007669"/>
    <property type="project" value="InterPro"/>
</dbReference>
<dbReference type="GO" id="GO:0036376">
    <property type="term" value="P:sodium ion export across plasma membrane"/>
    <property type="evidence" value="ECO:0007669"/>
    <property type="project" value="TreeGrafter"/>
</dbReference>
<proteinExistence type="predicted"/>
<keyword evidence="6" id="KW-1185">Reference proteome</keyword>
<keyword evidence="3" id="KW-0472">Membrane</keyword>
<dbReference type="Pfam" id="PF00122">
    <property type="entry name" value="E1-E2_ATPase"/>
    <property type="match status" value="1"/>
</dbReference>
<evidence type="ECO:0000259" key="4">
    <source>
        <dbReference type="Pfam" id="PF00122"/>
    </source>
</evidence>
<dbReference type="PANTHER" id="PTHR43294:SF21">
    <property type="entry name" value="CATION TRANSPORTING ATPASE"/>
    <property type="match status" value="1"/>
</dbReference>
<dbReference type="GO" id="GO:0006883">
    <property type="term" value="P:intracellular sodium ion homeostasis"/>
    <property type="evidence" value="ECO:0007669"/>
    <property type="project" value="TreeGrafter"/>
</dbReference>
<dbReference type="OrthoDB" id="3352408at2759"/>
<keyword evidence="2" id="KW-1003">Cell membrane</keyword>
<sequence>MESGRSERQFATLIRNGEKCRTKVKDLAVGDIVLLKKGDFVPADIRIIESYDLETDDSYIIGVSEMRSKNQYNVQDDPFESENFAFFGTYCLQGFGKGIVLATGDRTVLGQIFNMVVAFEKKRPFIYTRVQQLVRFLAACAVGLGGILYISSCSNGWFWLDTLIYLMIVTILIIPDSTLFNVTASLTISAERMASKKCLVKNLESAGILALISTICCGKKDVITQNIQTIRSLWLDTEIFHFGEDHKNSEKSFLKTRKVGHFVRLLNFN</sequence>
<dbReference type="PANTHER" id="PTHR43294">
    <property type="entry name" value="SODIUM/POTASSIUM-TRANSPORTING ATPASE SUBUNIT ALPHA"/>
    <property type="match status" value="1"/>
</dbReference>
<dbReference type="Gene3D" id="3.40.50.1000">
    <property type="entry name" value="HAD superfamily/HAD-like"/>
    <property type="match status" value="1"/>
</dbReference>
<dbReference type="Proteomes" id="UP000886998">
    <property type="component" value="Unassembled WGS sequence"/>
</dbReference>
<evidence type="ECO:0000256" key="1">
    <source>
        <dbReference type="ARBA" id="ARBA00004651"/>
    </source>
</evidence>
<dbReference type="GO" id="GO:1990573">
    <property type="term" value="P:potassium ion import across plasma membrane"/>
    <property type="evidence" value="ECO:0007669"/>
    <property type="project" value="TreeGrafter"/>
</dbReference>
<organism evidence="5 6">
    <name type="scientific">Trichonephila inaurata madagascariensis</name>
    <dbReference type="NCBI Taxonomy" id="2747483"/>
    <lineage>
        <taxon>Eukaryota</taxon>
        <taxon>Metazoa</taxon>
        <taxon>Ecdysozoa</taxon>
        <taxon>Arthropoda</taxon>
        <taxon>Chelicerata</taxon>
        <taxon>Arachnida</taxon>
        <taxon>Araneae</taxon>
        <taxon>Araneomorphae</taxon>
        <taxon>Entelegynae</taxon>
        <taxon>Araneoidea</taxon>
        <taxon>Nephilidae</taxon>
        <taxon>Trichonephila</taxon>
        <taxon>Trichonephila inaurata</taxon>
    </lineage>
</organism>
<dbReference type="InterPro" id="IPR050510">
    <property type="entry name" value="Cation_transp_ATPase_P-type"/>
</dbReference>
<dbReference type="InterPro" id="IPR059000">
    <property type="entry name" value="ATPase_P-type_domA"/>
</dbReference>
<dbReference type="GO" id="GO:0005391">
    <property type="term" value="F:P-type sodium:potassium-exchanging transporter activity"/>
    <property type="evidence" value="ECO:0007669"/>
    <property type="project" value="TreeGrafter"/>
</dbReference>
<feature type="transmembrane region" description="Helical" evidence="3">
    <location>
        <begin position="133"/>
        <end position="151"/>
    </location>
</feature>
<gene>
    <name evidence="5" type="primary">ATP1A3</name>
    <name evidence="5" type="ORF">TNIN_195321</name>
</gene>
<name>A0A8X6Y1X5_9ARAC</name>
<comment type="subcellular location">
    <subcellularLocation>
        <location evidence="1">Cell membrane</location>
        <topology evidence="1">Multi-pass membrane protein</topology>
    </subcellularLocation>
</comment>
<dbReference type="GO" id="GO:0005886">
    <property type="term" value="C:plasma membrane"/>
    <property type="evidence" value="ECO:0007669"/>
    <property type="project" value="UniProtKB-SubCell"/>
</dbReference>
<feature type="transmembrane region" description="Helical" evidence="3">
    <location>
        <begin position="163"/>
        <end position="188"/>
    </location>
</feature>
<keyword evidence="3" id="KW-0812">Transmembrane</keyword>
<dbReference type="InterPro" id="IPR023299">
    <property type="entry name" value="ATPase_P-typ_cyto_dom_N"/>
</dbReference>
<protein>
    <recommendedName>
        <fullName evidence="4">P-type ATPase A domain-containing protein</fullName>
    </recommendedName>
</protein>
<dbReference type="SUPFAM" id="SSF81653">
    <property type="entry name" value="Calcium ATPase, transduction domain A"/>
    <property type="match status" value="1"/>
</dbReference>
<dbReference type="Gene3D" id="2.70.150.10">
    <property type="entry name" value="Calcium-transporting ATPase, cytoplasmic transduction domain A"/>
    <property type="match status" value="1"/>
</dbReference>
<feature type="domain" description="P-type ATPase A" evidence="4">
    <location>
        <begin position="9"/>
        <end position="116"/>
    </location>
</feature>
<dbReference type="SUPFAM" id="SSF81665">
    <property type="entry name" value="Calcium ATPase, transmembrane domain M"/>
    <property type="match status" value="1"/>
</dbReference>
<dbReference type="InterPro" id="IPR008250">
    <property type="entry name" value="ATPase_P-typ_transduc_dom_A_sf"/>
</dbReference>